<evidence type="ECO:0000313" key="2">
    <source>
        <dbReference type="Proteomes" id="UP001212841"/>
    </source>
</evidence>
<dbReference type="Proteomes" id="UP001212841">
    <property type="component" value="Unassembled WGS sequence"/>
</dbReference>
<dbReference type="EMBL" id="JADGJD010000776">
    <property type="protein sequence ID" value="KAJ3048536.1"/>
    <property type="molecule type" value="Genomic_DNA"/>
</dbReference>
<protein>
    <submittedName>
        <fullName evidence="1">Uncharacterized protein</fullName>
    </submittedName>
</protein>
<reference evidence="1" key="1">
    <citation type="submission" date="2020-05" db="EMBL/GenBank/DDBJ databases">
        <title>Phylogenomic resolution of chytrid fungi.</title>
        <authorList>
            <person name="Stajich J.E."/>
            <person name="Amses K."/>
            <person name="Simmons R."/>
            <person name="Seto K."/>
            <person name="Myers J."/>
            <person name="Bonds A."/>
            <person name="Quandt C.A."/>
            <person name="Barry K."/>
            <person name="Liu P."/>
            <person name="Grigoriev I."/>
            <person name="Longcore J.E."/>
            <person name="James T.Y."/>
        </authorList>
    </citation>
    <scope>NUCLEOTIDE SEQUENCE</scope>
    <source>
        <strain evidence="1">JEL0318</strain>
    </source>
</reference>
<sequence>MHTEYEIAEPPKNGADYSPLTIPYGPSVEMDYLKSKLAIVTDGDACMGAYSTCLKMTYESGLLTDADRFSGYIAEDQCELLENSCTSVGGWRCDCSPGRRWRTWMGCDFKWEREGRERWKRDVLKKVAEKCAECGGGVEDGVGWWEQETLGNGKKKEDMDWNELKSKEKEDQERKRLGVIPKTVDDIWLGQLITDTELEMMENVLKLEREAEPPHTHWEEDEDHLGPYPLRLCPMCALINNTRVTQNIVQPVAAQLFADLRCLVFGAESGVTFYSALTLLKGGAEVTLSSEVPYLTARRLWGLQDRQEWWERLRVVGLDMRDSVGVNECLTWGIDDDEGFGRADIVVVPCGDGLTSTERVKCLEVEKVVRGKDRTSSAEVETERVVQKTFVRDGSWEGLCTSIYLTPSLILTKLSSHMKSNPRTGKLAVPTVIAILPSVQSHQYSLPLPPHPDPAREAATAAIQAFLNSSQSAAGSENSAPLIKTVDGGWYERSEVIGGNPVVVPEGETWQERFDREWIEKRSRRREEMVVPVLEERDAAAKVLEELLKVL</sequence>
<evidence type="ECO:0000313" key="1">
    <source>
        <dbReference type="EMBL" id="KAJ3048536.1"/>
    </source>
</evidence>
<organism evidence="1 2">
    <name type="scientific">Rhizophlyctis rosea</name>
    <dbReference type="NCBI Taxonomy" id="64517"/>
    <lineage>
        <taxon>Eukaryota</taxon>
        <taxon>Fungi</taxon>
        <taxon>Fungi incertae sedis</taxon>
        <taxon>Chytridiomycota</taxon>
        <taxon>Chytridiomycota incertae sedis</taxon>
        <taxon>Chytridiomycetes</taxon>
        <taxon>Rhizophlyctidales</taxon>
        <taxon>Rhizophlyctidaceae</taxon>
        <taxon>Rhizophlyctis</taxon>
    </lineage>
</organism>
<proteinExistence type="predicted"/>
<comment type="caution">
    <text evidence="1">The sequence shown here is derived from an EMBL/GenBank/DDBJ whole genome shotgun (WGS) entry which is preliminary data.</text>
</comment>
<keyword evidence="2" id="KW-1185">Reference proteome</keyword>
<name>A0AAD5S7K0_9FUNG</name>
<accession>A0AAD5S7K0</accession>
<dbReference type="AlphaFoldDB" id="A0AAD5S7K0"/>
<gene>
    <name evidence="1" type="ORF">HK097_010452</name>
</gene>